<comment type="caution">
    <text evidence="8">The sequence shown here is derived from an EMBL/GenBank/DDBJ whole genome shotgun (WGS) entry which is preliminary data.</text>
</comment>
<keyword evidence="4 7" id="KW-0812">Transmembrane</keyword>
<dbReference type="Proteomes" id="UP001204851">
    <property type="component" value="Unassembled WGS sequence"/>
</dbReference>
<proteinExistence type="inferred from homology"/>
<evidence type="ECO:0000256" key="4">
    <source>
        <dbReference type="ARBA" id="ARBA00022692"/>
    </source>
</evidence>
<feature type="transmembrane region" description="Helical" evidence="7">
    <location>
        <begin position="282"/>
        <end position="299"/>
    </location>
</feature>
<dbReference type="RefSeq" id="WP_252770108.1">
    <property type="nucleotide sequence ID" value="NZ_JAMXMC010000007.1"/>
</dbReference>
<dbReference type="PANTHER" id="PTHR30106">
    <property type="entry name" value="INNER MEMBRANE PROTEIN YEIH-RELATED"/>
    <property type="match status" value="1"/>
</dbReference>
<feature type="transmembrane region" description="Helical" evidence="7">
    <location>
        <begin position="172"/>
        <end position="193"/>
    </location>
</feature>
<feature type="transmembrane region" description="Helical" evidence="7">
    <location>
        <begin position="336"/>
        <end position="357"/>
    </location>
</feature>
<evidence type="ECO:0000256" key="3">
    <source>
        <dbReference type="ARBA" id="ARBA00022475"/>
    </source>
</evidence>
<comment type="subcellular location">
    <subcellularLocation>
        <location evidence="1">Cell membrane</location>
        <topology evidence="1">Multi-pass membrane protein</topology>
    </subcellularLocation>
</comment>
<accession>A0ABT1BN88</accession>
<protein>
    <submittedName>
        <fullName evidence="8">Sulfate exporter family transporter</fullName>
    </submittedName>
</protein>
<gene>
    <name evidence="8" type="ORF">M0L44_12915</name>
</gene>
<dbReference type="PANTHER" id="PTHR30106:SF2">
    <property type="entry name" value="UPF0324 INNER MEMBRANE PROTEIN YEIH"/>
    <property type="match status" value="1"/>
</dbReference>
<dbReference type="InterPro" id="IPR018383">
    <property type="entry name" value="UPF0324_pro"/>
</dbReference>
<feature type="transmembrane region" description="Helical" evidence="7">
    <location>
        <begin position="305"/>
        <end position="324"/>
    </location>
</feature>
<keyword evidence="3" id="KW-1003">Cell membrane</keyword>
<dbReference type="EMBL" id="JAMXMC010000007">
    <property type="protein sequence ID" value="MCO5977603.1"/>
    <property type="molecule type" value="Genomic_DNA"/>
</dbReference>
<feature type="transmembrane region" description="Helical" evidence="7">
    <location>
        <begin position="244"/>
        <end position="262"/>
    </location>
</feature>
<name>A0ABT1BN88_9BURK</name>
<evidence type="ECO:0000313" key="9">
    <source>
        <dbReference type="Proteomes" id="UP001204851"/>
    </source>
</evidence>
<evidence type="ECO:0000256" key="6">
    <source>
        <dbReference type="ARBA" id="ARBA00023136"/>
    </source>
</evidence>
<evidence type="ECO:0000256" key="5">
    <source>
        <dbReference type="ARBA" id="ARBA00022989"/>
    </source>
</evidence>
<keyword evidence="5 7" id="KW-1133">Transmembrane helix</keyword>
<feature type="transmembrane region" description="Helical" evidence="7">
    <location>
        <begin position="106"/>
        <end position="130"/>
    </location>
</feature>
<feature type="transmembrane region" description="Helical" evidence="7">
    <location>
        <begin position="51"/>
        <end position="70"/>
    </location>
</feature>
<evidence type="ECO:0000256" key="7">
    <source>
        <dbReference type="SAM" id="Phobius"/>
    </source>
</evidence>
<comment type="similarity">
    <text evidence="2">Belongs to the UPF0324 family.</text>
</comment>
<organism evidence="8 9">
    <name type="scientific">Ideonella oryzae</name>
    <dbReference type="NCBI Taxonomy" id="2937441"/>
    <lineage>
        <taxon>Bacteria</taxon>
        <taxon>Pseudomonadati</taxon>
        <taxon>Pseudomonadota</taxon>
        <taxon>Betaproteobacteria</taxon>
        <taxon>Burkholderiales</taxon>
        <taxon>Sphaerotilaceae</taxon>
        <taxon>Ideonella</taxon>
    </lineage>
</organism>
<reference evidence="8 9" key="1">
    <citation type="submission" date="2022-06" db="EMBL/GenBank/DDBJ databases">
        <title>Ideonella sp. NS12-5 Genome sequencing and assembly.</title>
        <authorList>
            <person name="Jung Y."/>
        </authorList>
    </citation>
    <scope>NUCLEOTIDE SEQUENCE [LARGE SCALE GENOMIC DNA]</scope>
    <source>
        <strain evidence="8 9">NS12-5</strain>
    </source>
</reference>
<dbReference type="InterPro" id="IPR004630">
    <property type="entry name" value="UPF0324_YeiH-like"/>
</dbReference>
<evidence type="ECO:0000256" key="1">
    <source>
        <dbReference type="ARBA" id="ARBA00004651"/>
    </source>
</evidence>
<dbReference type="Pfam" id="PF03601">
    <property type="entry name" value="Cons_hypoth698"/>
    <property type="match status" value="1"/>
</dbReference>
<evidence type="ECO:0000256" key="2">
    <source>
        <dbReference type="ARBA" id="ARBA00007977"/>
    </source>
</evidence>
<dbReference type="NCBIfam" id="TIGR00698">
    <property type="entry name" value="YeiH family putative sulfate export transporter"/>
    <property type="match status" value="1"/>
</dbReference>
<evidence type="ECO:0000313" key="8">
    <source>
        <dbReference type="EMBL" id="MCO5977603.1"/>
    </source>
</evidence>
<feature type="transmembrane region" description="Helical" evidence="7">
    <location>
        <begin position="142"/>
        <end position="160"/>
    </location>
</feature>
<keyword evidence="9" id="KW-1185">Reference proteome</keyword>
<keyword evidence="6 7" id="KW-0472">Membrane</keyword>
<sequence length="365" mass="37713">MSSPSSTLPLAPGRLHHGRRWLGRHVGGLALCALLALAAQALGHWPVFDHHGIGTLTLALLLGIVAGNGLPQRWLGPAEHGAALSRQRLLRAGVMLFGLGLTVRDLAHVGLTGVLLAAVMLTSTFALAAWAGPRWLGLDRPTSLLIGAGSAICGAAAVIATEPVVRARNGEATVAVSTVVLFGTFSVFLYPWLGEAAAHWAALPQGGTGLGLYLGATVHEVAQVVAAGRSMGTDVAGVAVIEKMVRVMLLAPFLLLLASSRLVRQPGEGTEATVRRGRHTPWFAWGFLAMVGLHSTGWLPAPLEAAASQAGTVMLAMAMTALGLNTRWAGVRAAGLRPLALGTLLWAWLVVGGALLVRGAELLGG</sequence>